<keyword evidence="3 8" id="KW-1134">Transmembrane beta strand</keyword>
<dbReference type="PROSITE" id="PS52016">
    <property type="entry name" value="TONB_DEPENDENT_REC_3"/>
    <property type="match status" value="1"/>
</dbReference>
<dbReference type="EMBL" id="JMIH01000024">
    <property type="protein sequence ID" value="KEO72667.1"/>
    <property type="molecule type" value="Genomic_DNA"/>
</dbReference>
<evidence type="ECO:0000259" key="10">
    <source>
        <dbReference type="Pfam" id="PF00593"/>
    </source>
</evidence>
<evidence type="ECO:0000256" key="6">
    <source>
        <dbReference type="ARBA" id="ARBA00023136"/>
    </source>
</evidence>
<comment type="similarity">
    <text evidence="8 9">Belongs to the TonB-dependent receptor family.</text>
</comment>
<dbReference type="NCBIfam" id="TIGR04056">
    <property type="entry name" value="OMP_RagA_SusC"/>
    <property type="match status" value="1"/>
</dbReference>
<dbReference type="Proteomes" id="UP000027821">
    <property type="component" value="Unassembled WGS sequence"/>
</dbReference>
<comment type="subcellular location">
    <subcellularLocation>
        <location evidence="1 8">Cell outer membrane</location>
        <topology evidence="1 8">Multi-pass membrane protein</topology>
    </subcellularLocation>
</comment>
<reference evidence="12 13" key="1">
    <citation type="submission" date="2014-04" db="EMBL/GenBank/DDBJ databases">
        <title>Characterization and application of a salt tolerant electro-active bacterium.</title>
        <authorList>
            <person name="Yang L."/>
            <person name="Wei S."/>
            <person name="Tay Q.X.M."/>
        </authorList>
    </citation>
    <scope>NUCLEOTIDE SEQUENCE [LARGE SCALE GENOMIC DNA]</scope>
    <source>
        <strain evidence="12 13">LY1</strain>
    </source>
</reference>
<dbReference type="Gene3D" id="2.60.40.1120">
    <property type="entry name" value="Carboxypeptidase-like, regulatory domain"/>
    <property type="match status" value="1"/>
</dbReference>
<keyword evidence="13" id="KW-1185">Reference proteome</keyword>
<dbReference type="eggNOG" id="COG1629">
    <property type="taxonomic scope" value="Bacteria"/>
</dbReference>
<proteinExistence type="inferred from homology"/>
<dbReference type="NCBIfam" id="TIGR04057">
    <property type="entry name" value="SusC_RagA_signa"/>
    <property type="match status" value="1"/>
</dbReference>
<keyword evidence="4 8" id="KW-0812">Transmembrane</keyword>
<keyword evidence="7 8" id="KW-0998">Cell outer membrane</keyword>
<evidence type="ECO:0000313" key="13">
    <source>
        <dbReference type="Proteomes" id="UP000027821"/>
    </source>
</evidence>
<dbReference type="InterPro" id="IPR039426">
    <property type="entry name" value="TonB-dep_rcpt-like"/>
</dbReference>
<protein>
    <submittedName>
        <fullName evidence="12">Collagen-binding protein</fullName>
    </submittedName>
</protein>
<evidence type="ECO:0000256" key="1">
    <source>
        <dbReference type="ARBA" id="ARBA00004571"/>
    </source>
</evidence>
<evidence type="ECO:0000259" key="11">
    <source>
        <dbReference type="Pfam" id="PF07715"/>
    </source>
</evidence>
<evidence type="ECO:0000256" key="4">
    <source>
        <dbReference type="ARBA" id="ARBA00022692"/>
    </source>
</evidence>
<name>A0A074LFW4_9BACT</name>
<evidence type="ECO:0000256" key="5">
    <source>
        <dbReference type="ARBA" id="ARBA00023077"/>
    </source>
</evidence>
<evidence type="ECO:0000313" key="12">
    <source>
        <dbReference type="EMBL" id="KEO72667.1"/>
    </source>
</evidence>
<dbReference type="InterPro" id="IPR023997">
    <property type="entry name" value="TonB-dep_OMP_SusC/RagA_CS"/>
</dbReference>
<dbReference type="InterPro" id="IPR037066">
    <property type="entry name" value="Plug_dom_sf"/>
</dbReference>
<dbReference type="OrthoDB" id="9768177at2"/>
<dbReference type="InterPro" id="IPR012910">
    <property type="entry name" value="Plug_dom"/>
</dbReference>
<feature type="domain" description="TonB-dependent receptor plug" evidence="11">
    <location>
        <begin position="117"/>
        <end position="224"/>
    </location>
</feature>
<dbReference type="SUPFAM" id="SSF56935">
    <property type="entry name" value="Porins"/>
    <property type="match status" value="1"/>
</dbReference>
<feature type="domain" description="TonB-dependent receptor-like beta-barrel" evidence="10">
    <location>
        <begin position="440"/>
        <end position="993"/>
    </location>
</feature>
<keyword evidence="6 8" id="KW-0472">Membrane</keyword>
<dbReference type="GO" id="GO:0009279">
    <property type="term" value="C:cell outer membrane"/>
    <property type="evidence" value="ECO:0007669"/>
    <property type="project" value="UniProtKB-SubCell"/>
</dbReference>
<evidence type="ECO:0000256" key="2">
    <source>
        <dbReference type="ARBA" id="ARBA00022448"/>
    </source>
</evidence>
<evidence type="ECO:0000256" key="9">
    <source>
        <dbReference type="RuleBase" id="RU003357"/>
    </source>
</evidence>
<dbReference type="Pfam" id="PF13715">
    <property type="entry name" value="CarbopepD_reg_2"/>
    <property type="match status" value="1"/>
</dbReference>
<keyword evidence="5 9" id="KW-0798">TonB box</keyword>
<comment type="caution">
    <text evidence="12">The sequence shown here is derived from an EMBL/GenBank/DDBJ whole genome shotgun (WGS) entry which is preliminary data.</text>
</comment>
<evidence type="ECO:0000256" key="8">
    <source>
        <dbReference type="PROSITE-ProRule" id="PRU01360"/>
    </source>
</evidence>
<evidence type="ECO:0000256" key="7">
    <source>
        <dbReference type="ARBA" id="ARBA00023237"/>
    </source>
</evidence>
<dbReference type="Pfam" id="PF00593">
    <property type="entry name" value="TonB_dep_Rec_b-barrel"/>
    <property type="match status" value="1"/>
</dbReference>
<dbReference type="InterPro" id="IPR000531">
    <property type="entry name" value="Beta-barrel_TonB"/>
</dbReference>
<dbReference type="SUPFAM" id="SSF49464">
    <property type="entry name" value="Carboxypeptidase regulatory domain-like"/>
    <property type="match status" value="1"/>
</dbReference>
<dbReference type="InterPro" id="IPR023996">
    <property type="entry name" value="TonB-dep_OMP_SusC/RagA"/>
</dbReference>
<organism evidence="12 13">
    <name type="scientific">Anditalea andensis</name>
    <dbReference type="NCBI Taxonomy" id="1048983"/>
    <lineage>
        <taxon>Bacteria</taxon>
        <taxon>Pseudomonadati</taxon>
        <taxon>Bacteroidota</taxon>
        <taxon>Cytophagia</taxon>
        <taxon>Cytophagales</taxon>
        <taxon>Cytophagaceae</taxon>
        <taxon>Anditalea</taxon>
    </lineage>
</organism>
<dbReference type="Pfam" id="PF07715">
    <property type="entry name" value="Plug"/>
    <property type="match status" value="1"/>
</dbReference>
<dbReference type="InterPro" id="IPR036942">
    <property type="entry name" value="Beta-barrel_TonB_sf"/>
</dbReference>
<dbReference type="Gene3D" id="2.170.130.10">
    <property type="entry name" value="TonB-dependent receptor, plug domain"/>
    <property type="match status" value="1"/>
</dbReference>
<accession>A0A074LFW4</accession>
<gene>
    <name evidence="12" type="ORF">EL17_18185</name>
</gene>
<evidence type="ECO:0000256" key="3">
    <source>
        <dbReference type="ARBA" id="ARBA00022452"/>
    </source>
</evidence>
<dbReference type="STRING" id="1048983.EL17_18185"/>
<keyword evidence="2 8" id="KW-0813">Transport</keyword>
<dbReference type="Gene3D" id="2.40.170.20">
    <property type="entry name" value="TonB-dependent receptor, beta-barrel domain"/>
    <property type="match status" value="1"/>
</dbReference>
<dbReference type="InterPro" id="IPR008969">
    <property type="entry name" value="CarboxyPept-like_regulatory"/>
</dbReference>
<sequence length="1024" mass="116254">MKCIIYYLKWGPLFIALFISFSSNGQNLQITGTVLDETDLPMPGVTVRIKGTDVVTITDIEGHYGINVPNNGLLIYSFIGYDTKEISVNNQSVINLKMIPNTSDLEEVVVIGYGTAKKRDITGAVSTIKNDLLKNENPNSVQDILRGNAAGLNVGLNTDAKGGGSLEVRGRTSLNAGNSPLLVVDGAIYYGQLADINPNDIETIEVLKDASAAAVFGAKAASGVILINTRRGREGRSMININSNVGLATNSRFPSVYGPEGFIAWREDVQKSTFAGGGFGEHQFSDPRNLPSNVSMDQWLAYDGSAGDPITVWLQRLNLQPAEIENYLNERSVDWYDRIFQVGLRQDHTVSLSGSKDDFKYYWSLGYLNNQGIVIGDEFKTFRSRINLEGKVNKFLTVGMNSQFANRDESQVPVSWGNIRVLSPWGTEYNDDGSLKWRPNDEASGGKHPSYDRAFIDRVQREFTINSTLYAVIDLPLGFSFRTNFTPRFEFYERYNHESAAHVEWAERGGNASRQQRKVYTWQIDNILTWQKQFAEKHDFNVTLLANAEQFQSWDNTMSNNGFQPHDRLGFSKIDAGINPLISSHDQYSTGDALMGRMIYSYDGKYSTTVSVRRDGYSAFGQLNPRATFYSAAVGWIFSDENFMNINWLDYGKLRLSWGSNGNRDIGMYDALSDLATGKYFYQRPNGELYLVNQLYVNRMENSRLRWERTAAFNLGLDFSILKTKIDGSIEVYNMSTTDLLVQRNLPDILGFNWVYDNLGEVQNRGIEFSLTSRNITRNNFSWISTGNFQLNRNVIKSLYGDLDENGKELDDLENQWFIGQAIDRIWHYKTDGIWQSHEADAAAEYGVRPGDYKVIDVNGDGQFTNADRQFQGYTQPRFRWSLRNDFKLFKNFELSFMMYSYWGHMGSFNQMKNRDGFLDRTNSYVTPYWTEENPNNEWARLNSSEGGASGFNVYRDRSFIRLENISASYSVPKSKLEKLKIENFRVYGNIRNVGYYAPNWGFWDPENSGPVPTIFTLGIDLTL</sequence>
<dbReference type="AlphaFoldDB" id="A0A074LFW4"/>
<keyword evidence="12" id="KW-0176">Collagen</keyword>